<name>A0A212LQS0_9HYPH</name>
<accession>A0A212LQS0</accession>
<evidence type="ECO:0000313" key="1">
    <source>
        <dbReference type="EMBL" id="SCM79862.1"/>
    </source>
</evidence>
<sequence length="101" mass="11551">MVKIDRHKDATVYVVWVLWLIGMSERAVGLVAGLGKKQVAGIISRSPYRNRSAMSDKERRDKLDELWSVRFEDGKPLDGGILDRVQGKFLELRRAQRKGAR</sequence>
<dbReference type="AlphaFoldDB" id="A0A212LQS0"/>
<reference evidence="1" key="1">
    <citation type="submission" date="2016-08" db="EMBL/GenBank/DDBJ databases">
        <authorList>
            <person name="Seilhamer J.J."/>
        </authorList>
    </citation>
    <scope>NUCLEOTIDE SEQUENCE</scope>
    <source>
        <strain evidence="1">86</strain>
    </source>
</reference>
<proteinExistence type="predicted"/>
<dbReference type="EMBL" id="FMJD01000013">
    <property type="protein sequence ID" value="SCM79862.1"/>
    <property type="molecule type" value="Genomic_DNA"/>
</dbReference>
<gene>
    <name evidence="1" type="ORF">KL86PLE_90678</name>
</gene>
<protein>
    <submittedName>
        <fullName evidence="1">Uncharacterized protein</fullName>
    </submittedName>
</protein>
<organism evidence="1">
    <name type="scientific">uncultured Pleomorphomonas sp</name>
    <dbReference type="NCBI Taxonomy" id="442121"/>
    <lineage>
        <taxon>Bacteria</taxon>
        <taxon>Pseudomonadati</taxon>
        <taxon>Pseudomonadota</taxon>
        <taxon>Alphaproteobacteria</taxon>
        <taxon>Hyphomicrobiales</taxon>
        <taxon>Pleomorphomonadaceae</taxon>
        <taxon>Pleomorphomonas</taxon>
        <taxon>environmental samples</taxon>
    </lineage>
</organism>
<dbReference type="RefSeq" id="WP_288198789.1">
    <property type="nucleotide sequence ID" value="NZ_LT608334.1"/>
</dbReference>